<reference evidence="2 3" key="2">
    <citation type="submission" date="2020-11" db="EMBL/GenBank/DDBJ databases">
        <title>Description of novel Gluconobacter species.</title>
        <authorList>
            <person name="Cleenwerck I."/>
            <person name="Cnockaert M."/>
            <person name="Borremans W."/>
            <person name="Wieme A.D."/>
            <person name="De Vuyst L."/>
            <person name="Vandamme P."/>
        </authorList>
    </citation>
    <scope>NUCLEOTIDE SEQUENCE [LARGE SCALE GENOMIC DNA]</scope>
    <source>
        <strain evidence="2 3">R-71646</strain>
    </source>
</reference>
<gene>
    <name evidence="2" type="ORF">HKD31_14715</name>
</gene>
<keyword evidence="1" id="KW-0472">Membrane</keyword>
<keyword evidence="1" id="KW-1133">Transmembrane helix</keyword>
<protein>
    <submittedName>
        <fullName evidence="2">Uncharacterized protein</fullName>
    </submittedName>
</protein>
<feature type="transmembrane region" description="Helical" evidence="1">
    <location>
        <begin position="158"/>
        <end position="175"/>
    </location>
</feature>
<sequence length="218" mass="23720">MAAVNGDLTLPKAQEARERLLASLHDAGIEPSSPLGLIMLTQSESVSLASAQFEQAAAALSDASEQARGELSGLHQKLARGVEQVESLQQAGESRIRTQEIFLEREQAAAVARIVKSIEQALAESAVKQQADLFTALKKRLPQDELAFYRQVRWNRTFIAFMLAGALIVLGYWSGSRTTSANTARGQFCTEHLQYDKATGMQWCPLTLPPENAGHASP</sequence>
<comment type="caution">
    <text evidence="2">The sequence shown here is derived from an EMBL/GenBank/DDBJ whole genome shotgun (WGS) entry which is preliminary data.</text>
</comment>
<organism evidence="2 3">
    <name type="scientific">Gluconobacter potus</name>
    <dbReference type="NCBI Taxonomy" id="2724927"/>
    <lineage>
        <taxon>Bacteria</taxon>
        <taxon>Pseudomonadati</taxon>
        <taxon>Pseudomonadota</taxon>
        <taxon>Alphaproteobacteria</taxon>
        <taxon>Acetobacterales</taxon>
        <taxon>Acetobacteraceae</taxon>
        <taxon>Gluconobacter</taxon>
    </lineage>
</organism>
<keyword evidence="3" id="KW-1185">Reference proteome</keyword>
<evidence type="ECO:0000313" key="3">
    <source>
        <dbReference type="Proteomes" id="UP000644588"/>
    </source>
</evidence>
<name>A0ABR9YQ93_9PROT</name>
<keyword evidence="1" id="KW-0812">Transmembrane</keyword>
<accession>A0ABR9YQ93</accession>
<evidence type="ECO:0000256" key="1">
    <source>
        <dbReference type="SAM" id="Phobius"/>
    </source>
</evidence>
<proteinExistence type="predicted"/>
<dbReference type="RefSeq" id="WP_194265599.1">
    <property type="nucleotide sequence ID" value="NZ_JABCQF010000018.1"/>
</dbReference>
<evidence type="ECO:0000313" key="2">
    <source>
        <dbReference type="EMBL" id="MBF0883969.1"/>
    </source>
</evidence>
<dbReference type="EMBL" id="JABCQF010000018">
    <property type="protein sequence ID" value="MBF0883969.1"/>
    <property type="molecule type" value="Genomic_DNA"/>
</dbReference>
<dbReference type="Proteomes" id="UP000644588">
    <property type="component" value="Unassembled WGS sequence"/>
</dbReference>
<reference evidence="3" key="1">
    <citation type="submission" date="2020-04" db="EMBL/GenBank/DDBJ databases">
        <title>Description of novel Gluconacetobacter.</title>
        <authorList>
            <person name="Sombolestani A."/>
        </authorList>
    </citation>
    <scope>NUCLEOTIDE SEQUENCE [LARGE SCALE GENOMIC DNA]</scope>
    <source>
        <strain evidence="3">R-71646</strain>
    </source>
</reference>